<gene>
    <name evidence="1" type="ORF">NCTC13184_02078</name>
</gene>
<accession>A0A378WN44</accession>
<proteinExistence type="predicted"/>
<reference evidence="1 2" key="1">
    <citation type="submission" date="2018-06" db="EMBL/GenBank/DDBJ databases">
        <authorList>
            <consortium name="Pathogen Informatics"/>
            <person name="Doyle S."/>
        </authorList>
    </citation>
    <scope>NUCLEOTIDE SEQUENCE [LARGE SCALE GENOMIC DNA]</scope>
    <source>
        <strain evidence="1 2">NCTC13184</strain>
    </source>
</reference>
<name>A0A378WN44_9NOCA</name>
<sequence>MPPDPDQMTAAFERLSARMTVLQAGMLLAPTMHEQGAARYGRIVAAQLAALAIRGHVDVHIGSEGFEGADSLRAVLLPGPPEPVAAEERQLLRHLFGNGYSVRIAACTDGPGWDRLNATVRREVIRNGFGWARPDRYRALRTMVRLRRRMLDHAAQRPAWQDNETLHRAGYPYAVLFGVDTGPGPHWPGPEYGSQAQLSLPWNLPQACAHAVRDSGEIAYSAPPVGTEERLAEVEQLLIAMDSHSQGVRYHHVVEAERLHRLIDDYRWRYSFHTLTTSPRPELLRAALLDLVRETETVRAYVQPGVPGHEEAVLVSMYAVRLSDLVLDRTP</sequence>
<evidence type="ECO:0000313" key="1">
    <source>
        <dbReference type="EMBL" id="SUA42720.1"/>
    </source>
</evidence>
<dbReference type="AlphaFoldDB" id="A0A378WN44"/>
<dbReference type="Proteomes" id="UP000255082">
    <property type="component" value="Unassembled WGS sequence"/>
</dbReference>
<organism evidence="1 2">
    <name type="scientific">Nocardia africana</name>
    <dbReference type="NCBI Taxonomy" id="134964"/>
    <lineage>
        <taxon>Bacteria</taxon>
        <taxon>Bacillati</taxon>
        <taxon>Actinomycetota</taxon>
        <taxon>Actinomycetes</taxon>
        <taxon>Mycobacteriales</taxon>
        <taxon>Nocardiaceae</taxon>
        <taxon>Nocardia</taxon>
    </lineage>
</organism>
<evidence type="ECO:0000313" key="2">
    <source>
        <dbReference type="Proteomes" id="UP000255082"/>
    </source>
</evidence>
<dbReference type="EMBL" id="UGRU01000001">
    <property type="protein sequence ID" value="SUA42720.1"/>
    <property type="molecule type" value="Genomic_DNA"/>
</dbReference>
<protein>
    <submittedName>
        <fullName evidence="1">Uncharacterized protein</fullName>
    </submittedName>
</protein>